<accession>A0AA94F3T7</accession>
<sequence>MLILAVIISGILWFFYQTSTSSKRQKKDISKCVNTSVITDKPSFCIKNNTAKNINELKIVLLRDNKVIDSVTLKTGVKNKNGYFIFNIPFNQFLKTDIVEVFEREKLYKISGFGYSSDGGHWGMFGYLGDANCCFDYSNIKINGITYKGIE</sequence>
<dbReference type="GeneID" id="56894282"/>
<gene>
    <name evidence="1" type="ORF">EJB19_02220</name>
</gene>
<proteinExistence type="predicted"/>
<name>A0AA94F3T7_9FLAO</name>
<reference evidence="1" key="1">
    <citation type="submission" date="2018-12" db="EMBL/GenBank/DDBJ databases">
        <title>Draft genome sequence of Flaovobacterium columnare BGFS27 isolated from channel catfish in Alabama.</title>
        <authorList>
            <person name="Cai W."/>
            <person name="Arias C."/>
        </authorList>
    </citation>
    <scope>NUCLEOTIDE SEQUENCE [LARGE SCALE GENOMIC DNA]</scope>
    <source>
        <strain evidence="1">BGFS27</strain>
    </source>
</reference>
<dbReference type="EMBL" id="RWGX01000003">
    <property type="protein sequence ID" value="RVU88978.1"/>
    <property type="molecule type" value="Genomic_DNA"/>
</dbReference>
<protein>
    <submittedName>
        <fullName evidence="1">Uncharacterized protein</fullName>
    </submittedName>
</protein>
<dbReference type="AlphaFoldDB" id="A0AA94F3T7"/>
<evidence type="ECO:0000313" key="1">
    <source>
        <dbReference type="EMBL" id="RVU88978.1"/>
    </source>
</evidence>
<comment type="caution">
    <text evidence="1">The sequence shown here is derived from an EMBL/GenBank/DDBJ whole genome shotgun (WGS) entry which is preliminary data.</text>
</comment>
<organism evidence="1">
    <name type="scientific">Flavobacterium columnare</name>
    <dbReference type="NCBI Taxonomy" id="996"/>
    <lineage>
        <taxon>Bacteria</taxon>
        <taxon>Pseudomonadati</taxon>
        <taxon>Bacteroidota</taxon>
        <taxon>Flavobacteriia</taxon>
        <taxon>Flavobacteriales</taxon>
        <taxon>Flavobacteriaceae</taxon>
        <taxon>Flavobacterium</taxon>
    </lineage>
</organism>
<dbReference type="RefSeq" id="WP_123884601.1">
    <property type="nucleotide sequence ID" value="NZ_SRKT02000006.1"/>
</dbReference>